<comment type="caution">
    <text evidence="2">The sequence shown here is derived from an EMBL/GenBank/DDBJ whole genome shotgun (WGS) entry which is preliminary data.</text>
</comment>
<name>A0A9P1MU73_9PELO</name>
<proteinExistence type="predicted"/>
<keyword evidence="3" id="KW-1185">Reference proteome</keyword>
<evidence type="ECO:0000313" key="2">
    <source>
        <dbReference type="EMBL" id="CAI5440259.1"/>
    </source>
</evidence>
<dbReference type="AlphaFoldDB" id="A0A9P1MU73"/>
<gene>
    <name evidence="2" type="ORF">CAMP_LOCUS2896</name>
</gene>
<dbReference type="Proteomes" id="UP001152747">
    <property type="component" value="Unassembled WGS sequence"/>
</dbReference>
<dbReference type="InterPro" id="IPR001810">
    <property type="entry name" value="F-box_dom"/>
</dbReference>
<organism evidence="2 3">
    <name type="scientific">Caenorhabditis angaria</name>
    <dbReference type="NCBI Taxonomy" id="860376"/>
    <lineage>
        <taxon>Eukaryota</taxon>
        <taxon>Metazoa</taxon>
        <taxon>Ecdysozoa</taxon>
        <taxon>Nematoda</taxon>
        <taxon>Chromadorea</taxon>
        <taxon>Rhabditida</taxon>
        <taxon>Rhabditina</taxon>
        <taxon>Rhabditomorpha</taxon>
        <taxon>Rhabditoidea</taxon>
        <taxon>Rhabditidae</taxon>
        <taxon>Peloderinae</taxon>
        <taxon>Caenorhabditis</taxon>
    </lineage>
</organism>
<accession>A0A9P1MU73</accession>
<reference evidence="2" key="1">
    <citation type="submission" date="2022-11" db="EMBL/GenBank/DDBJ databases">
        <authorList>
            <person name="Kikuchi T."/>
        </authorList>
    </citation>
    <scope>NUCLEOTIDE SEQUENCE</scope>
    <source>
        <strain evidence="2">PS1010</strain>
    </source>
</reference>
<dbReference type="EMBL" id="CANHGI010000001">
    <property type="protein sequence ID" value="CAI5440259.1"/>
    <property type="molecule type" value="Genomic_DNA"/>
</dbReference>
<feature type="domain" description="F-box" evidence="1">
    <location>
        <begin position="4"/>
        <end position="30"/>
    </location>
</feature>
<evidence type="ECO:0000259" key="1">
    <source>
        <dbReference type="Pfam" id="PF00646"/>
    </source>
</evidence>
<dbReference type="Pfam" id="PF00646">
    <property type="entry name" value="F-box"/>
    <property type="match status" value="1"/>
</dbReference>
<protein>
    <recommendedName>
        <fullName evidence="1">F-box domain-containing protein</fullName>
    </recommendedName>
</protein>
<evidence type="ECO:0000313" key="3">
    <source>
        <dbReference type="Proteomes" id="UP001152747"/>
    </source>
</evidence>
<sequence>MTHWSNLPYEMKCEVFKYLNKNDRFRFASCNFQCFREIFHDEKDVTSVELEKITEVGTIRPYFIVSVDGSVIRFEQIANMCEIKYDDYVLARGFGKIENTVYKFFENILLEHRKTVRKLKIADVDFTIFQDFSNIEELEIITNNKIHLYHILSESRNLTKLVVKFFEEAERFEDVISKNNFEWSKIESVDLNCNAADVALEILDIIHSSSSACLKFSINGREFDARLIDVLGRFDTINIDLQLTNDQFFLLVKNKKFELTNFYEYFELEELLLEKLWSSDDSPRFDYRYDRSRNIFIIDDLQKDF</sequence>